<gene>
    <name evidence="2" type="ORF">FHS23_000535</name>
</gene>
<dbReference type="AlphaFoldDB" id="A0A839RXH5"/>
<comment type="caution">
    <text evidence="2">The sequence shown here is derived from an EMBL/GenBank/DDBJ whole genome shotgun (WGS) entry which is preliminary data.</text>
</comment>
<sequence length="84" mass="8845">MTVTTQRAQVVCRAAFIVTLLVFLAMAAVLVGVQLAGVVLMQAEWVSWAAETLLTPSITAGVAFGLVGFVSSYVMPKRNESADA</sequence>
<evidence type="ECO:0000256" key="1">
    <source>
        <dbReference type="SAM" id="Phobius"/>
    </source>
</evidence>
<feature type="transmembrane region" description="Helical" evidence="1">
    <location>
        <begin position="12"/>
        <end position="41"/>
    </location>
</feature>
<keyword evidence="1" id="KW-0812">Transmembrane</keyword>
<dbReference type="Proteomes" id="UP000550714">
    <property type="component" value="Unassembled WGS sequence"/>
</dbReference>
<protein>
    <submittedName>
        <fullName evidence="2">Uncharacterized membrane protein (DUF485 family)</fullName>
    </submittedName>
</protein>
<keyword evidence="1" id="KW-1133">Transmembrane helix</keyword>
<evidence type="ECO:0000313" key="2">
    <source>
        <dbReference type="EMBL" id="MBB3049540.1"/>
    </source>
</evidence>
<keyword evidence="3" id="KW-1185">Reference proteome</keyword>
<name>A0A839RXH5_9PSEU</name>
<dbReference type="EMBL" id="JACHWU010000001">
    <property type="protein sequence ID" value="MBB3049540.1"/>
    <property type="molecule type" value="Genomic_DNA"/>
</dbReference>
<evidence type="ECO:0000313" key="3">
    <source>
        <dbReference type="Proteomes" id="UP000550714"/>
    </source>
</evidence>
<organism evidence="2 3">
    <name type="scientific">Prauserella isguenensis</name>
    <dbReference type="NCBI Taxonomy" id="1470180"/>
    <lineage>
        <taxon>Bacteria</taxon>
        <taxon>Bacillati</taxon>
        <taxon>Actinomycetota</taxon>
        <taxon>Actinomycetes</taxon>
        <taxon>Pseudonocardiales</taxon>
        <taxon>Pseudonocardiaceae</taxon>
        <taxon>Prauserella</taxon>
    </lineage>
</organism>
<feature type="transmembrane region" description="Helical" evidence="1">
    <location>
        <begin position="53"/>
        <end position="75"/>
    </location>
</feature>
<dbReference type="RefSeq" id="WP_183647176.1">
    <property type="nucleotide sequence ID" value="NZ_JACHWU010000001.1"/>
</dbReference>
<keyword evidence="1" id="KW-0472">Membrane</keyword>
<reference evidence="2 3" key="1">
    <citation type="submission" date="2020-08" db="EMBL/GenBank/DDBJ databases">
        <title>Genomic Encyclopedia of Type Strains, Phase III (KMG-III): the genomes of soil and plant-associated and newly described type strains.</title>
        <authorList>
            <person name="Whitman W."/>
        </authorList>
    </citation>
    <scope>NUCLEOTIDE SEQUENCE [LARGE SCALE GENOMIC DNA]</scope>
    <source>
        <strain evidence="2 3">CECT 8577</strain>
    </source>
</reference>
<accession>A0A839RXH5</accession>
<proteinExistence type="predicted"/>